<evidence type="ECO:0000313" key="20">
    <source>
        <dbReference type="Proteomes" id="UP000886595"/>
    </source>
</evidence>
<evidence type="ECO:0000256" key="7">
    <source>
        <dbReference type="ARBA" id="ARBA00022741"/>
    </source>
</evidence>
<comment type="catalytic activity">
    <reaction evidence="15">
        <text>L-threonyl-[protein] + ATP = O-phospho-L-threonyl-[protein] + ADP + H(+)</text>
        <dbReference type="Rhea" id="RHEA:46608"/>
        <dbReference type="Rhea" id="RHEA-COMP:11060"/>
        <dbReference type="Rhea" id="RHEA-COMP:11605"/>
        <dbReference type="ChEBI" id="CHEBI:15378"/>
        <dbReference type="ChEBI" id="CHEBI:30013"/>
        <dbReference type="ChEBI" id="CHEBI:30616"/>
        <dbReference type="ChEBI" id="CHEBI:61977"/>
        <dbReference type="ChEBI" id="CHEBI:456216"/>
    </reaction>
</comment>
<keyword evidence="8" id="KW-0418">Kinase</keyword>
<evidence type="ECO:0000256" key="11">
    <source>
        <dbReference type="ARBA" id="ARBA00023136"/>
    </source>
</evidence>
<evidence type="ECO:0000256" key="6">
    <source>
        <dbReference type="ARBA" id="ARBA00022729"/>
    </source>
</evidence>
<reference evidence="19 20" key="1">
    <citation type="submission" date="2020-02" db="EMBL/GenBank/DDBJ databases">
        <authorList>
            <person name="Ma Q."/>
            <person name="Huang Y."/>
            <person name="Song X."/>
            <person name="Pei D."/>
        </authorList>
    </citation>
    <scope>NUCLEOTIDE SEQUENCE [LARGE SCALE GENOMIC DNA]</scope>
    <source>
        <strain evidence="19">Sxm20200214</strain>
        <tissue evidence="19">Leaf</tissue>
    </source>
</reference>
<dbReference type="Pfam" id="PF08488">
    <property type="entry name" value="WAK"/>
    <property type="match status" value="2"/>
</dbReference>
<keyword evidence="6" id="KW-0732">Signal</keyword>
<feature type="transmembrane region" description="Helical" evidence="17">
    <location>
        <begin position="630"/>
        <end position="654"/>
    </location>
</feature>
<comment type="catalytic activity">
    <reaction evidence="14">
        <text>L-seryl-[protein] + ATP = O-phospho-L-seryl-[protein] + ADP + H(+)</text>
        <dbReference type="Rhea" id="RHEA:17989"/>
        <dbReference type="Rhea" id="RHEA-COMP:9863"/>
        <dbReference type="Rhea" id="RHEA-COMP:11604"/>
        <dbReference type="ChEBI" id="CHEBI:15378"/>
        <dbReference type="ChEBI" id="CHEBI:29999"/>
        <dbReference type="ChEBI" id="CHEBI:30616"/>
        <dbReference type="ChEBI" id="CHEBI:83421"/>
        <dbReference type="ChEBI" id="CHEBI:456216"/>
    </reaction>
</comment>
<feature type="region of interest" description="Disordered" evidence="16">
    <location>
        <begin position="1697"/>
        <end position="1735"/>
    </location>
</feature>
<feature type="compositionally biased region" description="Basic and acidic residues" evidence="16">
    <location>
        <begin position="1697"/>
        <end position="1708"/>
    </location>
</feature>
<name>A0A8X8B4H8_BRACI</name>
<dbReference type="InterPro" id="IPR001881">
    <property type="entry name" value="EGF-like_Ca-bd_dom"/>
</dbReference>
<dbReference type="EMBL" id="JAAMPC010000003">
    <property type="protein sequence ID" value="KAG2321292.1"/>
    <property type="molecule type" value="Genomic_DNA"/>
</dbReference>
<dbReference type="GO" id="GO:0007166">
    <property type="term" value="P:cell surface receptor signaling pathway"/>
    <property type="evidence" value="ECO:0007669"/>
    <property type="project" value="InterPro"/>
</dbReference>
<evidence type="ECO:0000256" key="10">
    <source>
        <dbReference type="ARBA" id="ARBA00022989"/>
    </source>
</evidence>
<feature type="domain" description="Protein kinase" evidence="18">
    <location>
        <begin position="1434"/>
        <end position="1707"/>
    </location>
</feature>
<evidence type="ECO:0000256" key="17">
    <source>
        <dbReference type="SAM" id="Phobius"/>
    </source>
</evidence>
<evidence type="ECO:0000256" key="2">
    <source>
        <dbReference type="ARBA" id="ARBA00022527"/>
    </source>
</evidence>
<evidence type="ECO:0000256" key="4">
    <source>
        <dbReference type="ARBA" id="ARBA00022679"/>
    </source>
</evidence>
<evidence type="ECO:0000256" key="9">
    <source>
        <dbReference type="ARBA" id="ARBA00022840"/>
    </source>
</evidence>
<dbReference type="InterPro" id="IPR018097">
    <property type="entry name" value="EGF_Ca-bd_CS"/>
</dbReference>
<feature type="transmembrane region" description="Helical" evidence="17">
    <location>
        <begin position="1359"/>
        <end position="1383"/>
    </location>
</feature>
<keyword evidence="7" id="KW-0547">Nucleotide-binding</keyword>
<keyword evidence="13" id="KW-0325">Glycoprotein</keyword>
<evidence type="ECO:0000256" key="5">
    <source>
        <dbReference type="ARBA" id="ARBA00022692"/>
    </source>
</evidence>
<dbReference type="Gene3D" id="1.10.510.10">
    <property type="entry name" value="Transferase(Phosphotransferase) domain 1"/>
    <property type="match status" value="2"/>
</dbReference>
<sequence>MANASSNTLFAISFSIPTHLSLPRRSESLKLAVPTMAMAASASTAKKVAPAVIVGGGRVGRALQEMGSGDDLLVKRGEAVPVEFEGPILVCTRNDDLDAVLEATPKSRWKDLVFFQNGMMEPWFESKGLVDTDQVLAYFAVSKLGEPPVDGKTDTNPEGLTAAYGKWASAVAARLQSGGLSCKVLDKESFQKQMLEKLIWICAFMLVGARHPGASVGTVENEYRDEVSRLIQELAAAAAAEKGGLTFEEDMVERLCAYSRAVAHFPTAVKEFKWRNGWFYSLSEKAIAAGEPDPCPLHTEWLRELKLITGSSSAATPPPPRPEGNSSTSCIRTCGGISIPFPFGIGEKDCYLNNWYEVVCNTTVPFLSRIKTEVVNISLPDGNKPYGVVHIKGPVTSLGCSSQGLIKSTPGLNVTGRGSPYFLTDQNRLVAVGCGAKASLTDIESEMIGCESSCQDSKRSQQVTNSVCDGYRCCQARIPLERPQVIGVNIDVTGGEGCRVAFLTNQRYSPKNVTAPEQFHSLGYALVELGWYFGTSDSCFRSPLGCRNMTRFSSYTSFDKCGCEYQYFSGMSYRNCYCNNGYTGNPYVKHGCIDIDECKGHNSCGERTCVNWPGSYSCDPKVTKPQKTSVLQGVLIGLGVLLFVLGVLGLYKLVKKRRKIIRSKKFFKRNGGLLLKQQLTTTKEGNVEMSRIFSSKELKKATDNFSVNRVLGKGGQGTVYKGMLVDGRIVAVKRSKLVDEDKMQEFINEVALLSQINHRNIVKLLGCCLETEVPILVYEYIPNGDLYQRLHDESDDYNMTWEVHLRIAIEIAGALSYMHSASSFPIYHRDIKTTNILLDEKYRAKVSDFGTSRSVTVDQTHLTTLVAGTFGYMDPEYFLSSQYTDKSDVYSFGVVLVELITGEKPLTRVRSEEGRGLAADFLEAMKENRVFDIIDDQIKDQENLDQLMAVAKLARRCLSRKGKKRPNMKDVSIELERIRSSPPEDLEVHIENDDFSIIGSSLRSHSFTLKNILNASMKTASHNFLCIVVSVLTLQLINGSSSAATPPPPRPDGNSSTSCSRICGGISIPFPFGIGEKECYLNKWYEVVCNTTVPFLSRINTEVVNISLIDGNKPYGVVHIKGPVTSFGCSSQELEKSSPDLNVTGRGSPYFLTDQNRLVAIGCGTKASLTDIESEILGCESSCQDSKRGQQVTDSACDGYRCCQARIPLERPQVIGVNIDVTGGEGCSVAFLTNQRYSPMNVTAPEHFHSMGYALVELGWYFDTSDSRFRSPLGCRNMTRYSSYTSFDKCGCEYQYFSGMSYRNCYCNNGYTGNPYVRHGCIDIDECKGHNICGERTCVNWPGSYSCDPIVTKPQKASVLQGVLIGLGVLLFVLGVLGLYKLVKKRRKIIRRKKFFKRNGGLLLKQQLTTTKDGNVEMSRIFSSKELKKATDNFNMNRVLGKGGQGTVYKGMLVDGRIVAVKRSKLVDEDKMQEFINEVALLSQINHRNIVKLLGCCLETEVPILVYEYIPNGDLFKRLHDESDDYNMTWEVRLRIAIEIAGALSYMHSAASFPIYHRDIKTTNILLDEKYRAKVSDFGISRSVTVDQTHLTTLVAGTFGYMDPEYFLSSQYTDKSDVYSFGVVLVELITGEKPLTRVRSEEGRGLAADFLEAMKENRVFDIIDDQIKDQENLDQLMAVAKLARRCLSRKGKKRPNMKDVSIELERIRSSPPEDLEVHIENDGEEEQSSHGNQQI</sequence>
<dbReference type="Pfam" id="PF13947">
    <property type="entry name" value="GUB_WAK_bind"/>
    <property type="match status" value="2"/>
</dbReference>
<keyword evidence="12" id="KW-1015">Disulfide bond</keyword>
<dbReference type="PANTHER" id="PTHR27005:SF471">
    <property type="entry name" value="WALL-ASSOCIATED RECEPTOR KINASE-LIKE 1-RELATED"/>
    <property type="match status" value="1"/>
</dbReference>
<dbReference type="Proteomes" id="UP000886595">
    <property type="component" value="Unassembled WGS sequence"/>
</dbReference>
<dbReference type="InterPro" id="IPR008271">
    <property type="entry name" value="Ser/Thr_kinase_AS"/>
</dbReference>
<evidence type="ECO:0000259" key="18">
    <source>
        <dbReference type="PROSITE" id="PS50011"/>
    </source>
</evidence>
<evidence type="ECO:0000256" key="3">
    <source>
        <dbReference type="ARBA" id="ARBA00022553"/>
    </source>
</evidence>
<dbReference type="GO" id="GO:0030247">
    <property type="term" value="F:polysaccharide binding"/>
    <property type="evidence" value="ECO:0007669"/>
    <property type="project" value="InterPro"/>
</dbReference>
<dbReference type="FunFam" id="1.10.510.10:FF:000084">
    <property type="entry name" value="Wall-associated receptor kinase 2"/>
    <property type="match status" value="2"/>
</dbReference>
<evidence type="ECO:0000256" key="15">
    <source>
        <dbReference type="ARBA" id="ARBA00047951"/>
    </source>
</evidence>
<protein>
    <recommendedName>
        <fullName evidence="18">Protein kinase domain-containing protein</fullName>
    </recommendedName>
</protein>
<comment type="caution">
    <text evidence="19">The sequence shown here is derived from an EMBL/GenBank/DDBJ whole genome shotgun (WGS) entry which is preliminary data.</text>
</comment>
<evidence type="ECO:0000313" key="19">
    <source>
        <dbReference type="EMBL" id="KAG2321292.1"/>
    </source>
</evidence>
<feature type="domain" description="Protein kinase" evidence="18">
    <location>
        <begin position="705"/>
        <end position="978"/>
    </location>
</feature>
<dbReference type="InterPro" id="IPR000719">
    <property type="entry name" value="Prot_kinase_dom"/>
</dbReference>
<dbReference type="InterPro" id="IPR013695">
    <property type="entry name" value="WAK"/>
</dbReference>
<keyword evidence="2" id="KW-0723">Serine/threonine-protein kinase</keyword>
<accession>A0A8X8B4H8</accession>
<comment type="subcellular location">
    <subcellularLocation>
        <location evidence="1">Membrane</location>
        <topology evidence="1">Single-pass type I membrane protein</topology>
    </subcellularLocation>
</comment>
<dbReference type="Gene3D" id="3.30.200.20">
    <property type="entry name" value="Phosphorylase Kinase, domain 1"/>
    <property type="match status" value="2"/>
</dbReference>
<dbReference type="OrthoDB" id="4062651at2759"/>
<evidence type="ECO:0000256" key="1">
    <source>
        <dbReference type="ARBA" id="ARBA00004479"/>
    </source>
</evidence>
<dbReference type="Pfam" id="PF07714">
    <property type="entry name" value="PK_Tyr_Ser-Thr"/>
    <property type="match status" value="2"/>
</dbReference>
<organism evidence="19 20">
    <name type="scientific">Brassica carinata</name>
    <name type="common">Ethiopian mustard</name>
    <name type="synonym">Abyssinian cabbage</name>
    <dbReference type="NCBI Taxonomy" id="52824"/>
    <lineage>
        <taxon>Eukaryota</taxon>
        <taxon>Viridiplantae</taxon>
        <taxon>Streptophyta</taxon>
        <taxon>Embryophyta</taxon>
        <taxon>Tracheophyta</taxon>
        <taxon>Spermatophyta</taxon>
        <taxon>Magnoliopsida</taxon>
        <taxon>eudicotyledons</taxon>
        <taxon>Gunneridae</taxon>
        <taxon>Pentapetalae</taxon>
        <taxon>rosids</taxon>
        <taxon>malvids</taxon>
        <taxon>Brassicales</taxon>
        <taxon>Brassicaceae</taxon>
        <taxon>Brassiceae</taxon>
        <taxon>Brassica</taxon>
    </lineage>
</organism>
<dbReference type="SMART" id="SM00179">
    <property type="entry name" value="EGF_CA"/>
    <property type="match status" value="2"/>
</dbReference>
<keyword evidence="20" id="KW-1185">Reference proteome</keyword>
<dbReference type="InterPro" id="IPR045274">
    <property type="entry name" value="WAK-like"/>
</dbReference>
<keyword evidence="11 17" id="KW-0472">Membrane</keyword>
<dbReference type="SUPFAM" id="SSF56112">
    <property type="entry name" value="Protein kinase-like (PK-like)"/>
    <property type="match status" value="2"/>
</dbReference>
<dbReference type="GO" id="GO:0004674">
    <property type="term" value="F:protein serine/threonine kinase activity"/>
    <property type="evidence" value="ECO:0007669"/>
    <property type="project" value="UniProtKB-KW"/>
</dbReference>
<evidence type="ECO:0000256" key="8">
    <source>
        <dbReference type="ARBA" id="ARBA00022777"/>
    </source>
</evidence>
<keyword evidence="10 17" id="KW-1133">Transmembrane helix</keyword>
<gene>
    <name evidence="19" type="ORF">Bca52824_014505</name>
</gene>
<dbReference type="InterPro" id="IPR001245">
    <property type="entry name" value="Ser-Thr/Tyr_kinase_cat_dom"/>
</dbReference>
<dbReference type="SMART" id="SM00220">
    <property type="entry name" value="S_TKc"/>
    <property type="match status" value="2"/>
</dbReference>
<dbReference type="PROSITE" id="PS00108">
    <property type="entry name" value="PROTEIN_KINASE_ST"/>
    <property type="match status" value="2"/>
</dbReference>
<dbReference type="PROSITE" id="PS50011">
    <property type="entry name" value="PROTEIN_KINASE_DOM"/>
    <property type="match status" value="2"/>
</dbReference>
<dbReference type="GO" id="GO:0005886">
    <property type="term" value="C:plasma membrane"/>
    <property type="evidence" value="ECO:0007669"/>
    <property type="project" value="TreeGrafter"/>
</dbReference>
<dbReference type="CDD" id="cd14066">
    <property type="entry name" value="STKc_IRAK"/>
    <property type="match status" value="2"/>
</dbReference>
<proteinExistence type="predicted"/>
<keyword evidence="9" id="KW-0067">ATP-binding</keyword>
<dbReference type="GO" id="GO:0005509">
    <property type="term" value="F:calcium ion binding"/>
    <property type="evidence" value="ECO:0007669"/>
    <property type="project" value="InterPro"/>
</dbReference>
<dbReference type="FunFam" id="3.30.200.20:FF:000043">
    <property type="entry name" value="Wall-associated receptor kinase 2"/>
    <property type="match status" value="2"/>
</dbReference>
<dbReference type="CDD" id="cd00054">
    <property type="entry name" value="EGF_CA"/>
    <property type="match status" value="2"/>
</dbReference>
<keyword evidence="5 17" id="KW-0812">Transmembrane</keyword>
<dbReference type="GO" id="GO:0005524">
    <property type="term" value="F:ATP binding"/>
    <property type="evidence" value="ECO:0007669"/>
    <property type="project" value="UniProtKB-KW"/>
</dbReference>
<evidence type="ECO:0000256" key="13">
    <source>
        <dbReference type="ARBA" id="ARBA00023180"/>
    </source>
</evidence>
<dbReference type="PANTHER" id="PTHR27005">
    <property type="entry name" value="WALL-ASSOCIATED RECEPTOR KINASE-LIKE 21"/>
    <property type="match status" value="1"/>
</dbReference>
<keyword evidence="4" id="KW-0808">Transferase</keyword>
<dbReference type="Gene3D" id="2.10.25.10">
    <property type="entry name" value="Laminin"/>
    <property type="match status" value="2"/>
</dbReference>
<keyword evidence="3" id="KW-0597">Phosphoprotein</keyword>
<evidence type="ECO:0000256" key="16">
    <source>
        <dbReference type="SAM" id="MobiDB-lite"/>
    </source>
</evidence>
<dbReference type="PROSITE" id="PS01187">
    <property type="entry name" value="EGF_CA"/>
    <property type="match status" value="2"/>
</dbReference>
<dbReference type="InterPro" id="IPR025287">
    <property type="entry name" value="WAK_GUB"/>
</dbReference>
<evidence type="ECO:0000256" key="12">
    <source>
        <dbReference type="ARBA" id="ARBA00023157"/>
    </source>
</evidence>
<evidence type="ECO:0000256" key="14">
    <source>
        <dbReference type="ARBA" id="ARBA00047558"/>
    </source>
</evidence>
<dbReference type="InterPro" id="IPR011009">
    <property type="entry name" value="Kinase-like_dom_sf"/>
</dbReference>